<comment type="caution">
    <text evidence="7">The sequence shown here is derived from an EMBL/GenBank/DDBJ whole genome shotgun (WGS) entry which is preliminary data.</text>
</comment>
<organism evidence="7 8">
    <name type="scientific">Haloglomus irregulare</name>
    <dbReference type="NCBI Taxonomy" id="2234134"/>
    <lineage>
        <taxon>Archaea</taxon>
        <taxon>Methanobacteriati</taxon>
        <taxon>Methanobacteriota</taxon>
        <taxon>Stenosarchaea group</taxon>
        <taxon>Halobacteria</taxon>
        <taxon>Halobacteriales</taxon>
        <taxon>Natronomonadaceae</taxon>
        <taxon>Haloglomus</taxon>
    </lineage>
</organism>
<reference evidence="7 8" key="1">
    <citation type="submission" date="2018-06" db="EMBL/GenBank/DDBJ databases">
        <title>Natronomonas sp. F16-60 a new haloarchaeon isolated from a solar saltern of Isla Cristina, Huelva, Spain.</title>
        <authorList>
            <person name="Duran-Viseras A."/>
            <person name="Sanchez-Porro C."/>
            <person name="Ventosa A."/>
        </authorList>
    </citation>
    <scope>NUCLEOTIDE SEQUENCE [LARGE SCALE GENOMIC DNA]</scope>
    <source>
        <strain evidence="7 8">F16-60</strain>
    </source>
</reference>
<evidence type="ECO:0000313" key="7">
    <source>
        <dbReference type="EMBL" id="TSD14347.1"/>
    </source>
</evidence>
<evidence type="ECO:0000256" key="1">
    <source>
        <dbReference type="ARBA" id="ARBA00006432"/>
    </source>
</evidence>
<dbReference type="GO" id="GO:0016405">
    <property type="term" value="F:CoA-ligase activity"/>
    <property type="evidence" value="ECO:0007669"/>
    <property type="project" value="UniProtKB-ARBA"/>
</dbReference>
<dbReference type="GO" id="GO:0005524">
    <property type="term" value="F:ATP binding"/>
    <property type="evidence" value="ECO:0007669"/>
    <property type="project" value="UniProtKB-KW"/>
</dbReference>
<dbReference type="EMBL" id="QMDX01000004">
    <property type="protein sequence ID" value="TSD14347.1"/>
    <property type="molecule type" value="Genomic_DNA"/>
</dbReference>
<dbReference type="PROSITE" id="PS00455">
    <property type="entry name" value="AMP_BINDING"/>
    <property type="match status" value="1"/>
</dbReference>
<feature type="domain" description="AMP-binding enzyme C-terminal" evidence="6">
    <location>
        <begin position="477"/>
        <end position="557"/>
    </location>
</feature>
<evidence type="ECO:0000259" key="5">
    <source>
        <dbReference type="Pfam" id="PF00501"/>
    </source>
</evidence>
<evidence type="ECO:0000256" key="2">
    <source>
        <dbReference type="ARBA" id="ARBA00022598"/>
    </source>
</evidence>
<keyword evidence="2" id="KW-0436">Ligase</keyword>
<feature type="domain" description="AMP-dependent synthetase/ligase" evidence="5">
    <location>
        <begin position="54"/>
        <end position="411"/>
    </location>
</feature>
<keyword evidence="8" id="KW-1185">Reference proteome</keyword>
<dbReference type="Pfam" id="PF13193">
    <property type="entry name" value="AMP-binding_C"/>
    <property type="match status" value="1"/>
</dbReference>
<evidence type="ECO:0000313" key="8">
    <source>
        <dbReference type="Proteomes" id="UP000319894"/>
    </source>
</evidence>
<accession>A0A554NAB6</accession>
<keyword evidence="3" id="KW-0547">Nucleotide-binding</keyword>
<keyword evidence="4" id="KW-0067">ATP-binding</keyword>
<dbReference type="AlphaFoldDB" id="A0A554NAB6"/>
<dbReference type="Gene3D" id="3.30.300.30">
    <property type="match status" value="1"/>
</dbReference>
<dbReference type="RefSeq" id="WP_144261794.1">
    <property type="nucleotide sequence ID" value="NZ_QMDX01000004.1"/>
</dbReference>
<evidence type="ECO:0000256" key="3">
    <source>
        <dbReference type="ARBA" id="ARBA00022741"/>
    </source>
</evidence>
<dbReference type="OrthoDB" id="193284at2157"/>
<dbReference type="Proteomes" id="UP000319894">
    <property type="component" value="Unassembled WGS sequence"/>
</dbReference>
<dbReference type="GO" id="GO:0006633">
    <property type="term" value="P:fatty acid biosynthetic process"/>
    <property type="evidence" value="ECO:0007669"/>
    <property type="project" value="TreeGrafter"/>
</dbReference>
<dbReference type="Pfam" id="PF00501">
    <property type="entry name" value="AMP-binding"/>
    <property type="match status" value="1"/>
</dbReference>
<dbReference type="GO" id="GO:0004321">
    <property type="term" value="F:fatty-acyl-CoA synthase activity"/>
    <property type="evidence" value="ECO:0007669"/>
    <property type="project" value="TreeGrafter"/>
</dbReference>
<dbReference type="SUPFAM" id="SSF56801">
    <property type="entry name" value="Acetyl-CoA synthetase-like"/>
    <property type="match status" value="1"/>
</dbReference>
<dbReference type="GO" id="GO:0015645">
    <property type="term" value="F:fatty acid ligase activity"/>
    <property type="evidence" value="ECO:0007669"/>
    <property type="project" value="TreeGrafter"/>
</dbReference>
<gene>
    <name evidence="7" type="ORF">DP107_08855</name>
</gene>
<dbReference type="GO" id="GO:0006637">
    <property type="term" value="P:acyl-CoA metabolic process"/>
    <property type="evidence" value="ECO:0007669"/>
    <property type="project" value="TreeGrafter"/>
</dbReference>
<dbReference type="InParanoid" id="A0A554NAB6"/>
<sequence>MWQVAPTYDDYERARESFTWDLPAAFNPGVDMVRKHDPDATGLVVAPEDAAGDGPVESYSFGGLDTRSDALAAGLRARGVERGDRVGVCLPQVAATPLSHLACWKAGAVSVPLTTLFGRDALEHRLGDADAVALVAAGDVLDDLRSATLPALESLFTVDAAPGTAAGVATALDARHEPLDDVAAAGDAAAFTAHDATPATRTAIMYTSGSTGPPKGVLHSHALWLGRAAAAQQFFEGYRVRPDAPADDVTVWTPADWAWGAALGGTLLGAWHHGHRVVGAPRESFDPEWAFGLMERFDVTHAFLPPTAIRMLMTVDRPAERWDLSLSAIGSAGEPLTPEILDWADDALPHVSVNEFYGQTELNLVVGNNRRWFDAEPGSMGKPFPGYELALLDPETREPVDRGEVGEIALRPGDRRVFFDEYWNRPEATAAKTVELDGRTWFLTDDLATRGEDGYVRFRSRTDDVILASGYRVGPLEVERVLLDHPDVEQAGVVGAPDETRGEVIQAHVQPVAELDPADHDRVRAELRTACRDRLAEYEYPREIRFVDELPTTSTGKIRRADLRDGS</sequence>
<evidence type="ECO:0000259" key="6">
    <source>
        <dbReference type="Pfam" id="PF13193"/>
    </source>
</evidence>
<name>A0A554NAB6_9EURY</name>
<dbReference type="Gene3D" id="3.40.50.12780">
    <property type="entry name" value="N-terminal domain of ligase-like"/>
    <property type="match status" value="1"/>
</dbReference>
<dbReference type="InterPro" id="IPR051087">
    <property type="entry name" value="Mitochondrial_ACSM"/>
</dbReference>
<proteinExistence type="inferred from homology"/>
<dbReference type="InterPro" id="IPR020845">
    <property type="entry name" value="AMP-binding_CS"/>
</dbReference>
<dbReference type="PANTHER" id="PTHR43605">
    <property type="entry name" value="ACYL-COENZYME A SYNTHETASE"/>
    <property type="match status" value="1"/>
</dbReference>
<protein>
    <submittedName>
        <fullName evidence="7">AMP-dependent synthetase</fullName>
    </submittedName>
</protein>
<dbReference type="InterPro" id="IPR025110">
    <property type="entry name" value="AMP-bd_C"/>
</dbReference>
<evidence type="ECO:0000256" key="4">
    <source>
        <dbReference type="ARBA" id="ARBA00022840"/>
    </source>
</evidence>
<dbReference type="InterPro" id="IPR000873">
    <property type="entry name" value="AMP-dep_synth/lig_dom"/>
</dbReference>
<dbReference type="PANTHER" id="PTHR43605:SF10">
    <property type="entry name" value="ACYL-COA SYNTHETASE MEDIUM CHAIN FAMILY MEMBER 3"/>
    <property type="match status" value="1"/>
</dbReference>
<comment type="similarity">
    <text evidence="1">Belongs to the ATP-dependent AMP-binding enzyme family.</text>
</comment>
<dbReference type="InterPro" id="IPR042099">
    <property type="entry name" value="ANL_N_sf"/>
</dbReference>
<dbReference type="InterPro" id="IPR045851">
    <property type="entry name" value="AMP-bd_C_sf"/>
</dbReference>